<reference evidence="5 6" key="1">
    <citation type="submission" date="2018-07" db="EMBL/GenBank/DDBJ databases">
        <title>Genomic Encyclopedia of Type Strains, Phase III (KMG-III): the genomes of soil and plant-associated and newly described type strains.</title>
        <authorList>
            <person name="Whitman W."/>
        </authorList>
    </citation>
    <scope>NUCLEOTIDE SEQUENCE [LARGE SCALE GENOMIC DNA]</scope>
    <source>
        <strain evidence="5 6">CECT 7946</strain>
    </source>
</reference>
<dbReference type="GO" id="GO:0000160">
    <property type="term" value="P:phosphorelay signal transduction system"/>
    <property type="evidence" value="ECO:0007669"/>
    <property type="project" value="InterPro"/>
</dbReference>
<organism evidence="5 6">
    <name type="scientific">Winogradskyella eximia</name>
    <dbReference type="NCBI Taxonomy" id="262006"/>
    <lineage>
        <taxon>Bacteria</taxon>
        <taxon>Pseudomonadati</taxon>
        <taxon>Bacteroidota</taxon>
        <taxon>Flavobacteriia</taxon>
        <taxon>Flavobacteriales</taxon>
        <taxon>Flavobacteriaceae</taxon>
        <taxon>Winogradskyella</taxon>
    </lineage>
</organism>
<dbReference type="EMBL" id="QRDV01000002">
    <property type="protein sequence ID" value="RED45161.1"/>
    <property type="molecule type" value="Genomic_DNA"/>
</dbReference>
<evidence type="ECO:0000259" key="4">
    <source>
        <dbReference type="PROSITE" id="PS51755"/>
    </source>
</evidence>
<keyword evidence="3" id="KW-0812">Transmembrane</keyword>
<dbReference type="Proteomes" id="UP000256980">
    <property type="component" value="Unassembled WGS sequence"/>
</dbReference>
<dbReference type="SMART" id="SM00862">
    <property type="entry name" value="Trans_reg_C"/>
    <property type="match status" value="1"/>
</dbReference>
<keyword evidence="1 2" id="KW-0238">DNA-binding</keyword>
<comment type="caution">
    <text evidence="5">The sequence shown here is derived from an EMBL/GenBank/DDBJ whole genome shotgun (WGS) entry which is preliminary data.</text>
</comment>
<proteinExistence type="predicted"/>
<keyword evidence="3" id="KW-0472">Membrane</keyword>
<feature type="transmembrane region" description="Helical" evidence="3">
    <location>
        <begin position="165"/>
        <end position="183"/>
    </location>
</feature>
<dbReference type="SUPFAM" id="SSF46894">
    <property type="entry name" value="C-terminal effector domain of the bipartite response regulators"/>
    <property type="match status" value="1"/>
</dbReference>
<feature type="DNA-binding region" description="OmpR/PhoB-type" evidence="2">
    <location>
        <begin position="196"/>
        <end position="293"/>
    </location>
</feature>
<dbReference type="InterPro" id="IPR016032">
    <property type="entry name" value="Sig_transdc_resp-reg_C-effctor"/>
</dbReference>
<dbReference type="PROSITE" id="PS51755">
    <property type="entry name" value="OMPR_PHOB"/>
    <property type="match status" value="1"/>
</dbReference>
<evidence type="ECO:0000256" key="1">
    <source>
        <dbReference type="ARBA" id="ARBA00023125"/>
    </source>
</evidence>
<dbReference type="GO" id="GO:0006355">
    <property type="term" value="P:regulation of DNA-templated transcription"/>
    <property type="evidence" value="ECO:0007669"/>
    <property type="project" value="InterPro"/>
</dbReference>
<feature type="domain" description="OmpR/PhoB-type" evidence="4">
    <location>
        <begin position="196"/>
        <end position="293"/>
    </location>
</feature>
<dbReference type="CDD" id="cd00383">
    <property type="entry name" value="trans_reg_C"/>
    <property type="match status" value="1"/>
</dbReference>
<evidence type="ECO:0000313" key="6">
    <source>
        <dbReference type="Proteomes" id="UP000256980"/>
    </source>
</evidence>
<evidence type="ECO:0000256" key="3">
    <source>
        <dbReference type="SAM" id="Phobius"/>
    </source>
</evidence>
<dbReference type="Gene3D" id="1.10.10.10">
    <property type="entry name" value="Winged helix-like DNA-binding domain superfamily/Winged helix DNA-binding domain"/>
    <property type="match status" value="1"/>
</dbReference>
<protein>
    <submittedName>
        <fullName evidence="5">Transcriptional regulator</fullName>
    </submittedName>
</protein>
<keyword evidence="3" id="KW-1133">Transmembrane helix</keyword>
<dbReference type="AlphaFoldDB" id="A0A3D9H7N4"/>
<evidence type="ECO:0000256" key="2">
    <source>
        <dbReference type="PROSITE-ProRule" id="PRU01091"/>
    </source>
</evidence>
<sequence>MLFTLIYMKRILFYSIEKIFICLVIVLLSSCSSVEHEDFSKRTKIALRDVGNQLLLSNQDSTSLILPVLELNSNTFQISFSNPLAFEPSTLVSIIQKSFKSAQLPEQYRVEVLQCNDLEVAYSYQITDNKERTIIPCSGRHLPNACYLIEIQFTNRPLSFENHQLISFTIIFLGLLGIGYLFFNKTKDKRLKSENGVSEKIGSYYFYPEQNKLVKEEKEIALSKKECELLALFVAHPNQIIKRDELTKRVWEDNGVFVGRSLDTYISKLRKKLKSDTSVKLTNVHGVGYKLEID</sequence>
<keyword evidence="6" id="KW-1185">Reference proteome</keyword>
<dbReference type="GO" id="GO:0003677">
    <property type="term" value="F:DNA binding"/>
    <property type="evidence" value="ECO:0007669"/>
    <property type="project" value="UniProtKB-UniRule"/>
</dbReference>
<dbReference type="InterPro" id="IPR001867">
    <property type="entry name" value="OmpR/PhoB-type_DNA-bd"/>
</dbReference>
<dbReference type="InterPro" id="IPR036388">
    <property type="entry name" value="WH-like_DNA-bd_sf"/>
</dbReference>
<name>A0A3D9H7N4_9FLAO</name>
<gene>
    <name evidence="5" type="ORF">DFQ10_10228</name>
</gene>
<evidence type="ECO:0000313" key="5">
    <source>
        <dbReference type="EMBL" id="RED45161.1"/>
    </source>
</evidence>
<accession>A0A3D9H7N4</accession>
<dbReference type="Pfam" id="PF00486">
    <property type="entry name" value="Trans_reg_C"/>
    <property type="match status" value="1"/>
</dbReference>